<feature type="domain" description="Transketolase N-terminal" evidence="4">
    <location>
        <begin position="17"/>
        <end position="271"/>
    </location>
</feature>
<dbReference type="Proteomes" id="UP000559885">
    <property type="component" value="Unassembled WGS sequence"/>
</dbReference>
<evidence type="ECO:0000256" key="3">
    <source>
        <dbReference type="ARBA" id="ARBA00023052"/>
    </source>
</evidence>
<dbReference type="InterPro" id="IPR005474">
    <property type="entry name" value="Transketolase_N"/>
</dbReference>
<dbReference type="CDD" id="cd02012">
    <property type="entry name" value="TPP_TK"/>
    <property type="match status" value="1"/>
</dbReference>
<comment type="caution">
    <text evidence="5">The sequence shown here is derived from an EMBL/GenBank/DDBJ whole genome shotgun (WGS) entry which is preliminary data.</text>
</comment>
<accession>A0A841ZS79</accession>
<proteinExistence type="inferred from homology"/>
<evidence type="ECO:0000259" key="4">
    <source>
        <dbReference type="Pfam" id="PF00456"/>
    </source>
</evidence>
<dbReference type="Pfam" id="PF00456">
    <property type="entry name" value="Transketolase_N"/>
    <property type="match status" value="1"/>
</dbReference>
<dbReference type="EMBL" id="JAARRM010000004">
    <property type="protein sequence ID" value="MBC1522128.1"/>
    <property type="molecule type" value="Genomic_DNA"/>
</dbReference>
<dbReference type="AlphaFoldDB" id="A0A841ZS79"/>
<evidence type="ECO:0000256" key="1">
    <source>
        <dbReference type="ARBA" id="ARBA00001964"/>
    </source>
</evidence>
<keyword evidence="3" id="KW-0786">Thiamine pyrophosphate</keyword>
<dbReference type="RefSeq" id="WP_185374473.1">
    <property type="nucleotide sequence ID" value="NZ_JAARRM010000004.1"/>
</dbReference>
<dbReference type="Gene3D" id="3.40.50.970">
    <property type="match status" value="1"/>
</dbReference>
<dbReference type="SUPFAM" id="SSF52518">
    <property type="entry name" value="Thiamin diphosphate-binding fold (THDP-binding)"/>
    <property type="match status" value="1"/>
</dbReference>
<protein>
    <submittedName>
        <fullName evidence="5">Transketolase</fullName>
    </submittedName>
</protein>
<evidence type="ECO:0000313" key="6">
    <source>
        <dbReference type="Proteomes" id="UP000559885"/>
    </source>
</evidence>
<dbReference type="PANTHER" id="PTHR47514:SF1">
    <property type="entry name" value="TRANSKETOLASE N-TERMINAL SECTION-RELATED"/>
    <property type="match status" value="1"/>
</dbReference>
<comment type="cofactor">
    <cofactor evidence="1">
        <name>thiamine diphosphate</name>
        <dbReference type="ChEBI" id="CHEBI:58937"/>
    </cofactor>
</comment>
<dbReference type="InterPro" id="IPR029061">
    <property type="entry name" value="THDP-binding"/>
</dbReference>
<gene>
    <name evidence="5" type="ORF">HB912_10765</name>
</gene>
<dbReference type="PANTHER" id="PTHR47514">
    <property type="entry name" value="TRANSKETOLASE N-TERMINAL SECTION-RELATED"/>
    <property type="match status" value="1"/>
</dbReference>
<comment type="similarity">
    <text evidence="2">Belongs to the transketolase family.</text>
</comment>
<sequence>MISTNLKPTQDLNKFAARIRKDVLAMLLKRGYGHVGGSLSIVELLAVLYGKQMNYRSDEPHWEKRDYLVLSKGHSGPGVYSALANSGFFPKSWVETLNEGGTNLPSHLDRNKTPGVDATTGSLGQGTSIATGIAAGLVRKGANDQYVYLITGDGELNEGQCWEAFQYIAHAPLSNCIVFIDENKGQNDGKSESIIRHFDLAEKMRAFGFYTQKVDGQNIEMIDAAIEIAKNQKTQANCIVLDTIKGQGVPFFENYAGVHSVKFNSQEIIEATESAIRELEEQVKD</sequence>
<reference evidence="5 6" key="1">
    <citation type="submission" date="2020-03" db="EMBL/GenBank/DDBJ databases">
        <title>Soil Listeria distribution.</title>
        <authorList>
            <person name="Liao J."/>
            <person name="Wiedmann M."/>
        </authorList>
    </citation>
    <scope>NUCLEOTIDE SEQUENCE [LARGE SCALE GENOMIC DNA]</scope>
    <source>
        <strain evidence="5 6">FSL L7-1507</strain>
    </source>
</reference>
<organism evidence="5 6">
    <name type="scientific">Listeria aquatica</name>
    <dbReference type="NCBI Taxonomy" id="1494960"/>
    <lineage>
        <taxon>Bacteria</taxon>
        <taxon>Bacillati</taxon>
        <taxon>Bacillota</taxon>
        <taxon>Bacilli</taxon>
        <taxon>Bacillales</taxon>
        <taxon>Listeriaceae</taxon>
        <taxon>Listeria</taxon>
    </lineage>
</organism>
<evidence type="ECO:0000256" key="2">
    <source>
        <dbReference type="ARBA" id="ARBA00007131"/>
    </source>
</evidence>
<name>A0A841ZS79_9LIST</name>
<evidence type="ECO:0000313" key="5">
    <source>
        <dbReference type="EMBL" id="MBC1522128.1"/>
    </source>
</evidence>